<feature type="region of interest" description="Disordered" evidence="1">
    <location>
        <begin position="247"/>
        <end position="284"/>
    </location>
</feature>
<feature type="compositionally biased region" description="Basic and acidic residues" evidence="1">
    <location>
        <begin position="105"/>
        <end position="114"/>
    </location>
</feature>
<dbReference type="EMBL" id="FJOG01000008">
    <property type="protein sequence ID" value="CZR56753.1"/>
    <property type="molecule type" value="Genomic_DNA"/>
</dbReference>
<organism evidence="2 3">
    <name type="scientific">Phialocephala subalpina</name>
    <dbReference type="NCBI Taxonomy" id="576137"/>
    <lineage>
        <taxon>Eukaryota</taxon>
        <taxon>Fungi</taxon>
        <taxon>Dikarya</taxon>
        <taxon>Ascomycota</taxon>
        <taxon>Pezizomycotina</taxon>
        <taxon>Leotiomycetes</taxon>
        <taxon>Helotiales</taxon>
        <taxon>Mollisiaceae</taxon>
        <taxon>Phialocephala</taxon>
        <taxon>Phialocephala fortinii species complex</taxon>
    </lineage>
</organism>
<feature type="compositionally biased region" description="Polar residues" evidence="1">
    <location>
        <begin position="269"/>
        <end position="278"/>
    </location>
</feature>
<feature type="compositionally biased region" description="Low complexity" evidence="1">
    <location>
        <begin position="342"/>
        <end position="352"/>
    </location>
</feature>
<feature type="region of interest" description="Disordered" evidence="1">
    <location>
        <begin position="299"/>
        <end position="530"/>
    </location>
</feature>
<reference evidence="2 3" key="1">
    <citation type="submission" date="2016-03" db="EMBL/GenBank/DDBJ databases">
        <authorList>
            <person name="Ploux O."/>
        </authorList>
    </citation>
    <scope>NUCLEOTIDE SEQUENCE [LARGE SCALE GENOMIC DNA]</scope>
    <source>
        <strain evidence="2 3">UAMH 11012</strain>
    </source>
</reference>
<feature type="compositionally biased region" description="Basic and acidic residues" evidence="1">
    <location>
        <begin position="445"/>
        <end position="461"/>
    </location>
</feature>
<feature type="region of interest" description="Disordered" evidence="1">
    <location>
        <begin position="105"/>
        <end position="173"/>
    </location>
</feature>
<feature type="compositionally biased region" description="Low complexity" evidence="1">
    <location>
        <begin position="499"/>
        <end position="508"/>
    </location>
</feature>
<feature type="compositionally biased region" description="Basic and acidic residues" evidence="1">
    <location>
        <begin position="30"/>
        <end position="43"/>
    </location>
</feature>
<evidence type="ECO:0000313" key="2">
    <source>
        <dbReference type="EMBL" id="CZR56753.1"/>
    </source>
</evidence>
<feature type="compositionally biased region" description="Polar residues" evidence="1">
    <location>
        <begin position="145"/>
        <end position="163"/>
    </location>
</feature>
<proteinExistence type="predicted"/>
<sequence length="530" mass="58005">MPLLTKMLPLRETAEDLQAVASLHSQHQHQQKEGRLREEKDSGYEDFQEYDDDDDECLSSDMEGSVVHRGRPKKVVRAPPAIPARNEKRASKILESVMLELKTLDGTETKDTDSRSMVQESDPHESYLSSEEDASLSDDYEDSLTSPEDNLEDSTSPVESFTRTTRRRSQEDTARVVSFICVGKPQIVDIFIPSNHTSPVDDPIMKRHSMNLDALTSLTQAPSQPKAVRRPTPLKLYPSTIRRMSISSVTSSHTTSSNSTAPANTPSTNLSNINSNGTLPPRKSSRLAHNLTSLVTSTKSTFSTSYIPPSSSANPSTAHSFLSSDPFAVDSPNTPHNDEPTTPKTPTSAAAAWKRGLSKTLSKARKPSLQKLSMGYGNSSVTNLGSQQYNSSPQKSRDSRRVSTSHSNYSGLNLARIPSESHLAPEQKQQDADARSRSSVYSSDSRTHQQEPKETNVRRAETFAGLPSPRLAPEQSQSQARQSARYDKIIKAGPPPVPTDSAPTPTSTGRRSFSFASGIGGLGRRKSVKK</sequence>
<dbReference type="OrthoDB" id="4838114at2759"/>
<keyword evidence="3" id="KW-1185">Reference proteome</keyword>
<feature type="compositionally biased region" description="Acidic residues" evidence="1">
    <location>
        <begin position="44"/>
        <end position="58"/>
    </location>
</feature>
<feature type="compositionally biased region" description="Polar residues" evidence="1">
    <location>
        <begin position="402"/>
        <end position="411"/>
    </location>
</feature>
<evidence type="ECO:0000313" key="3">
    <source>
        <dbReference type="Proteomes" id="UP000184330"/>
    </source>
</evidence>
<feature type="compositionally biased region" description="Acidic residues" evidence="1">
    <location>
        <begin position="130"/>
        <end position="142"/>
    </location>
</feature>
<name>A0A1L7WVJ0_9HELO</name>
<evidence type="ECO:0000256" key="1">
    <source>
        <dbReference type="SAM" id="MobiDB-lite"/>
    </source>
</evidence>
<feature type="compositionally biased region" description="Polar residues" evidence="1">
    <location>
        <begin position="376"/>
        <end position="394"/>
    </location>
</feature>
<feature type="compositionally biased region" description="Polar residues" evidence="1">
    <location>
        <begin position="299"/>
        <end position="323"/>
    </location>
</feature>
<dbReference type="Proteomes" id="UP000184330">
    <property type="component" value="Unassembled WGS sequence"/>
</dbReference>
<gene>
    <name evidence="2" type="ORF">PAC_06642</name>
</gene>
<dbReference type="AlphaFoldDB" id="A0A1L7WVJ0"/>
<accession>A0A1L7WVJ0</accession>
<feature type="region of interest" description="Disordered" evidence="1">
    <location>
        <begin position="21"/>
        <end position="90"/>
    </location>
</feature>
<feature type="compositionally biased region" description="Basic and acidic residues" evidence="1">
    <location>
        <begin position="423"/>
        <end position="436"/>
    </location>
</feature>
<feature type="compositionally biased region" description="Low complexity" evidence="1">
    <location>
        <begin position="247"/>
        <end position="268"/>
    </location>
</feature>
<protein>
    <submittedName>
        <fullName evidence="2">Uncharacterized protein</fullName>
    </submittedName>
</protein>